<organism evidence="1 2">
    <name type="scientific">Ephemerocybe angulata</name>
    <dbReference type="NCBI Taxonomy" id="980116"/>
    <lineage>
        <taxon>Eukaryota</taxon>
        <taxon>Fungi</taxon>
        <taxon>Dikarya</taxon>
        <taxon>Basidiomycota</taxon>
        <taxon>Agaricomycotina</taxon>
        <taxon>Agaricomycetes</taxon>
        <taxon>Agaricomycetidae</taxon>
        <taxon>Agaricales</taxon>
        <taxon>Agaricineae</taxon>
        <taxon>Psathyrellaceae</taxon>
        <taxon>Ephemerocybe</taxon>
    </lineage>
</organism>
<evidence type="ECO:0000313" key="2">
    <source>
        <dbReference type="Proteomes" id="UP000541558"/>
    </source>
</evidence>
<protein>
    <submittedName>
        <fullName evidence="1">Uncharacterized protein</fullName>
    </submittedName>
</protein>
<sequence length="221" mass="23811">MVIWCINLSNPGRQRCFLQLDEGGQLSTGKRLPSVLVVVPGSIWKGPLNLHEEPSAILEHINAWRAKIEKADSILLVGGGAVGITYGSTSSPSFSASGSGYELPHVRELSCELADSIEMFVQMVLQISPAHVVHVGHVHCHEEHQLSVCQTPQQHDLVLWRSFGEDVFGTRLPGRPDGSLPPLPIFPGLEQIVFDIGETLQAVGDSLSRCAAQAGCCTTGM</sequence>
<name>A0A8H5C1B5_9AGAR</name>
<accession>A0A8H5C1B5</accession>
<proteinExistence type="predicted"/>
<dbReference type="Proteomes" id="UP000541558">
    <property type="component" value="Unassembled WGS sequence"/>
</dbReference>
<dbReference type="EMBL" id="JAACJK010000111">
    <property type="protein sequence ID" value="KAF5332182.1"/>
    <property type="molecule type" value="Genomic_DNA"/>
</dbReference>
<gene>
    <name evidence="1" type="ORF">D9611_008133</name>
</gene>
<reference evidence="1 2" key="1">
    <citation type="journal article" date="2020" name="ISME J.">
        <title>Uncovering the hidden diversity of litter-decomposition mechanisms in mushroom-forming fungi.</title>
        <authorList>
            <person name="Floudas D."/>
            <person name="Bentzer J."/>
            <person name="Ahren D."/>
            <person name="Johansson T."/>
            <person name="Persson P."/>
            <person name="Tunlid A."/>
        </authorList>
    </citation>
    <scope>NUCLEOTIDE SEQUENCE [LARGE SCALE GENOMIC DNA]</scope>
    <source>
        <strain evidence="1 2">CBS 175.51</strain>
    </source>
</reference>
<evidence type="ECO:0000313" key="1">
    <source>
        <dbReference type="EMBL" id="KAF5332182.1"/>
    </source>
</evidence>
<dbReference type="AlphaFoldDB" id="A0A8H5C1B5"/>
<comment type="caution">
    <text evidence="1">The sequence shown here is derived from an EMBL/GenBank/DDBJ whole genome shotgun (WGS) entry which is preliminary data.</text>
</comment>
<keyword evidence="2" id="KW-1185">Reference proteome</keyword>
<dbReference type="OrthoDB" id="21225at2759"/>